<reference evidence="8" key="1">
    <citation type="submission" date="2014-11" db="EMBL/GenBank/DDBJ databases">
        <authorList>
            <person name="Geib S."/>
        </authorList>
    </citation>
    <scope>NUCLEOTIDE SEQUENCE</scope>
</reference>
<dbReference type="AlphaFoldDB" id="A0A0A1XQQ9"/>
<organism evidence="8">
    <name type="scientific">Zeugodacus cucurbitae</name>
    <name type="common">Melon fruit fly</name>
    <name type="synonym">Bactrocera cucurbitae</name>
    <dbReference type="NCBI Taxonomy" id="28588"/>
    <lineage>
        <taxon>Eukaryota</taxon>
        <taxon>Metazoa</taxon>
        <taxon>Ecdysozoa</taxon>
        <taxon>Arthropoda</taxon>
        <taxon>Hexapoda</taxon>
        <taxon>Insecta</taxon>
        <taxon>Pterygota</taxon>
        <taxon>Neoptera</taxon>
        <taxon>Endopterygota</taxon>
        <taxon>Diptera</taxon>
        <taxon>Brachycera</taxon>
        <taxon>Muscomorpha</taxon>
        <taxon>Tephritoidea</taxon>
        <taxon>Tephritidae</taxon>
        <taxon>Zeugodacus</taxon>
        <taxon>Zeugodacus</taxon>
    </lineage>
</organism>
<evidence type="ECO:0000256" key="1">
    <source>
        <dbReference type="ARBA" id="ARBA00011764"/>
    </source>
</evidence>
<comment type="function">
    <text evidence="6">Involved in transvection phenomena (= synapsis-dependent gene expression), where the synaptic pairing of chromosomes carrying genes with which zeste interacts influences the expression of these genes. Zeste binds to DNA and stimulates transcription from a nearby promoter.</text>
</comment>
<evidence type="ECO:0000256" key="2">
    <source>
        <dbReference type="ARBA" id="ARBA00016807"/>
    </source>
</evidence>
<reference evidence="8" key="2">
    <citation type="journal article" date="2015" name="Gigascience">
        <title>Reconstructing a comprehensive transcriptome assembly of a white-pupal translocated strain of the pest fruit fly Bactrocera cucurbitae.</title>
        <authorList>
            <person name="Sim S.B."/>
            <person name="Calla B."/>
            <person name="Hall B."/>
            <person name="DeRego T."/>
            <person name="Geib S.M."/>
        </authorList>
    </citation>
    <scope>NUCLEOTIDE SEQUENCE</scope>
</reference>
<protein>
    <recommendedName>
        <fullName evidence="2">Regulatory protein zeste</fullName>
    </recommendedName>
</protein>
<evidence type="ECO:0000259" key="7">
    <source>
        <dbReference type="Pfam" id="PF13873"/>
    </source>
</evidence>
<dbReference type="GO" id="GO:0003677">
    <property type="term" value="F:DNA binding"/>
    <property type="evidence" value="ECO:0007669"/>
    <property type="project" value="UniProtKB-KW"/>
</dbReference>
<evidence type="ECO:0000256" key="4">
    <source>
        <dbReference type="ARBA" id="ARBA00023125"/>
    </source>
</evidence>
<evidence type="ECO:0000313" key="8">
    <source>
        <dbReference type="EMBL" id="JAD13336.1"/>
    </source>
</evidence>
<dbReference type="OrthoDB" id="8062247at2759"/>
<accession>A0A0A1XQQ9</accession>
<name>A0A0A1XQQ9_ZEUCU</name>
<dbReference type="GO" id="GO:0005634">
    <property type="term" value="C:nucleus"/>
    <property type="evidence" value="ECO:0007669"/>
    <property type="project" value="TreeGrafter"/>
</dbReference>
<keyword evidence="4" id="KW-0238">DNA-binding</keyword>
<feature type="domain" description="Myb/SANT-like DNA-binding" evidence="7">
    <location>
        <begin position="6"/>
        <end position="76"/>
    </location>
</feature>
<evidence type="ECO:0000256" key="6">
    <source>
        <dbReference type="ARBA" id="ARBA00025466"/>
    </source>
</evidence>
<dbReference type="PANTHER" id="PTHR23098">
    <property type="entry name" value="AGAP001331-PA-RELATED"/>
    <property type="match status" value="1"/>
</dbReference>
<dbReference type="InterPro" id="IPR028002">
    <property type="entry name" value="Myb_DNA-bind_5"/>
</dbReference>
<dbReference type="EMBL" id="GBXI01000956">
    <property type="protein sequence ID" value="JAD13336.1"/>
    <property type="molecule type" value="Transcribed_RNA"/>
</dbReference>
<dbReference type="PANTHER" id="PTHR23098:SF16">
    <property type="entry name" value="REGULATORY PROTEIN ZESTE"/>
    <property type="match status" value="1"/>
</dbReference>
<evidence type="ECO:0000256" key="5">
    <source>
        <dbReference type="ARBA" id="ARBA00023163"/>
    </source>
</evidence>
<gene>
    <name evidence="8" type="primary">TSNARE1_2</name>
    <name evidence="8" type="ORF">g.11231</name>
</gene>
<keyword evidence="3" id="KW-0805">Transcription regulation</keyword>
<proteinExistence type="predicted"/>
<comment type="subunit">
    <text evidence="1">Self-associates forming complexes of several hundred monomers.</text>
</comment>
<keyword evidence="5" id="KW-0804">Transcription</keyword>
<evidence type="ECO:0000256" key="3">
    <source>
        <dbReference type="ARBA" id="ARBA00023015"/>
    </source>
</evidence>
<sequence length="139" mass="15627">MSKVITTKQQYALLLELLQQKPEMAQGFSKCPKEEAAEFWSKVADELNSVGPPTKDISSWKKVWLDWKAYIKRKLAENKKEQSATGGGRNRQHHFSELEEAIIKLTALETSTNGIQNTVNVGLSMAVDTDNEAEAFNEL</sequence>
<dbReference type="Pfam" id="PF13873">
    <property type="entry name" value="Myb_DNA-bind_5"/>
    <property type="match status" value="1"/>
</dbReference>